<evidence type="ECO:0000313" key="2">
    <source>
        <dbReference type="EMBL" id="KAK6506820.1"/>
    </source>
</evidence>
<organism evidence="2 3">
    <name type="scientific">Arthrobotrys musiformis</name>
    <dbReference type="NCBI Taxonomy" id="47236"/>
    <lineage>
        <taxon>Eukaryota</taxon>
        <taxon>Fungi</taxon>
        <taxon>Dikarya</taxon>
        <taxon>Ascomycota</taxon>
        <taxon>Pezizomycotina</taxon>
        <taxon>Orbiliomycetes</taxon>
        <taxon>Orbiliales</taxon>
        <taxon>Orbiliaceae</taxon>
        <taxon>Arthrobotrys</taxon>
    </lineage>
</organism>
<sequence>MHGTSTKQPSLWHDDDDEGDDDEGKREGENKRESHEDIVVAFIFGRHRYPSWPVGQKQDGDDFWQGCVYYLDPEIRNGESIWLTVASTVDGDD</sequence>
<dbReference type="EMBL" id="JAVHJL010000003">
    <property type="protein sequence ID" value="KAK6506820.1"/>
    <property type="molecule type" value="Genomic_DNA"/>
</dbReference>
<accession>A0AAV9WD76</accession>
<protein>
    <submittedName>
        <fullName evidence="2">Uncharacterized protein</fullName>
    </submittedName>
</protein>
<proteinExistence type="predicted"/>
<comment type="caution">
    <text evidence="2">The sequence shown here is derived from an EMBL/GenBank/DDBJ whole genome shotgun (WGS) entry which is preliminary data.</text>
</comment>
<feature type="compositionally biased region" description="Basic and acidic residues" evidence="1">
    <location>
        <begin position="23"/>
        <end position="34"/>
    </location>
</feature>
<evidence type="ECO:0000256" key="1">
    <source>
        <dbReference type="SAM" id="MobiDB-lite"/>
    </source>
</evidence>
<keyword evidence="3" id="KW-1185">Reference proteome</keyword>
<feature type="region of interest" description="Disordered" evidence="1">
    <location>
        <begin position="1"/>
        <end position="34"/>
    </location>
</feature>
<dbReference type="AlphaFoldDB" id="A0AAV9WD76"/>
<gene>
    <name evidence="2" type="ORF">TWF481_005280</name>
</gene>
<evidence type="ECO:0000313" key="3">
    <source>
        <dbReference type="Proteomes" id="UP001370758"/>
    </source>
</evidence>
<name>A0AAV9WD76_9PEZI</name>
<reference evidence="2 3" key="1">
    <citation type="submission" date="2023-08" db="EMBL/GenBank/DDBJ databases">
        <authorList>
            <person name="Palmer J.M."/>
        </authorList>
    </citation>
    <scope>NUCLEOTIDE SEQUENCE [LARGE SCALE GENOMIC DNA]</scope>
    <source>
        <strain evidence="2 3">TWF481</strain>
    </source>
</reference>
<dbReference type="Proteomes" id="UP001370758">
    <property type="component" value="Unassembled WGS sequence"/>
</dbReference>